<evidence type="ECO:0000256" key="1">
    <source>
        <dbReference type="ARBA" id="ARBA00022723"/>
    </source>
</evidence>
<dbReference type="GO" id="GO:0008270">
    <property type="term" value="F:zinc ion binding"/>
    <property type="evidence" value="ECO:0007669"/>
    <property type="project" value="UniProtKB-KW"/>
</dbReference>
<name>A0AAN8WX66_HALRR</name>
<evidence type="ECO:0000313" key="8">
    <source>
        <dbReference type="Proteomes" id="UP001381693"/>
    </source>
</evidence>
<keyword evidence="3 5" id="KW-0863">Zinc-finger</keyword>
<sequence length="123" mass="13761">MTTSTAHPSEPHLFLCSFAGVKLFDPKLDKGPEVIQLSKCKPTTVVKGTGVVLQGTTLASRALYCAFCNKVFAGRNQHQRLQYHTLTHTGEKPHACPHCPHRARLKFNLRKHIRALHKDLLPD</sequence>
<dbReference type="InterPro" id="IPR036236">
    <property type="entry name" value="Znf_C2H2_sf"/>
</dbReference>
<dbReference type="Proteomes" id="UP001381693">
    <property type="component" value="Unassembled WGS sequence"/>
</dbReference>
<evidence type="ECO:0000313" key="7">
    <source>
        <dbReference type="EMBL" id="KAK7072071.1"/>
    </source>
</evidence>
<keyword evidence="1" id="KW-0479">Metal-binding</keyword>
<keyword evidence="8" id="KW-1185">Reference proteome</keyword>
<dbReference type="Gene3D" id="3.30.160.60">
    <property type="entry name" value="Classic Zinc Finger"/>
    <property type="match status" value="2"/>
</dbReference>
<dbReference type="PROSITE" id="PS50157">
    <property type="entry name" value="ZINC_FINGER_C2H2_2"/>
    <property type="match status" value="1"/>
</dbReference>
<accession>A0AAN8WX66</accession>
<dbReference type="FunFam" id="3.30.160.60:FF:000100">
    <property type="entry name" value="Zinc finger 45-like"/>
    <property type="match status" value="1"/>
</dbReference>
<dbReference type="AlphaFoldDB" id="A0AAN8WX66"/>
<organism evidence="7 8">
    <name type="scientific">Halocaridina rubra</name>
    <name type="common">Hawaiian red shrimp</name>
    <dbReference type="NCBI Taxonomy" id="373956"/>
    <lineage>
        <taxon>Eukaryota</taxon>
        <taxon>Metazoa</taxon>
        <taxon>Ecdysozoa</taxon>
        <taxon>Arthropoda</taxon>
        <taxon>Crustacea</taxon>
        <taxon>Multicrustacea</taxon>
        <taxon>Malacostraca</taxon>
        <taxon>Eumalacostraca</taxon>
        <taxon>Eucarida</taxon>
        <taxon>Decapoda</taxon>
        <taxon>Pleocyemata</taxon>
        <taxon>Caridea</taxon>
        <taxon>Atyoidea</taxon>
        <taxon>Atyidae</taxon>
        <taxon>Halocaridina</taxon>
    </lineage>
</organism>
<dbReference type="InterPro" id="IPR013087">
    <property type="entry name" value="Znf_C2H2_type"/>
</dbReference>
<protein>
    <recommendedName>
        <fullName evidence="6">C2H2-type domain-containing protein</fullName>
    </recommendedName>
</protein>
<proteinExistence type="predicted"/>
<evidence type="ECO:0000256" key="3">
    <source>
        <dbReference type="ARBA" id="ARBA00022771"/>
    </source>
</evidence>
<keyword evidence="4" id="KW-0862">Zinc</keyword>
<keyword evidence="2" id="KW-0677">Repeat</keyword>
<reference evidence="7 8" key="1">
    <citation type="submission" date="2023-11" db="EMBL/GenBank/DDBJ databases">
        <title>Halocaridina rubra genome assembly.</title>
        <authorList>
            <person name="Smith C."/>
        </authorList>
    </citation>
    <scope>NUCLEOTIDE SEQUENCE [LARGE SCALE GENOMIC DNA]</scope>
    <source>
        <strain evidence="7">EP-1</strain>
        <tissue evidence="7">Whole</tissue>
    </source>
</reference>
<gene>
    <name evidence="7" type="ORF">SK128_021101</name>
</gene>
<feature type="domain" description="C2H2-type" evidence="6">
    <location>
        <begin position="63"/>
        <end position="93"/>
    </location>
</feature>
<dbReference type="EMBL" id="JAXCGZ010013704">
    <property type="protein sequence ID" value="KAK7072071.1"/>
    <property type="molecule type" value="Genomic_DNA"/>
</dbReference>
<evidence type="ECO:0000256" key="2">
    <source>
        <dbReference type="ARBA" id="ARBA00022737"/>
    </source>
</evidence>
<evidence type="ECO:0000259" key="6">
    <source>
        <dbReference type="PROSITE" id="PS50157"/>
    </source>
</evidence>
<comment type="caution">
    <text evidence="7">The sequence shown here is derived from an EMBL/GenBank/DDBJ whole genome shotgun (WGS) entry which is preliminary data.</text>
</comment>
<evidence type="ECO:0000256" key="4">
    <source>
        <dbReference type="ARBA" id="ARBA00022833"/>
    </source>
</evidence>
<evidence type="ECO:0000256" key="5">
    <source>
        <dbReference type="PROSITE-ProRule" id="PRU00042"/>
    </source>
</evidence>
<dbReference type="SUPFAM" id="SSF57667">
    <property type="entry name" value="beta-beta-alpha zinc fingers"/>
    <property type="match status" value="1"/>
</dbReference>